<dbReference type="SUPFAM" id="SSF52833">
    <property type="entry name" value="Thioredoxin-like"/>
    <property type="match status" value="1"/>
</dbReference>
<dbReference type="InterPro" id="IPR010357">
    <property type="entry name" value="TXNDC17_dom"/>
</dbReference>
<name>A0A7U2HWA9_PHANO</name>
<organism evidence="3 4">
    <name type="scientific">Phaeosphaeria nodorum (strain SN15 / ATCC MYA-4574 / FGSC 10173)</name>
    <name type="common">Glume blotch fungus</name>
    <name type="synonym">Parastagonospora nodorum</name>
    <dbReference type="NCBI Taxonomy" id="321614"/>
    <lineage>
        <taxon>Eukaryota</taxon>
        <taxon>Fungi</taxon>
        <taxon>Dikarya</taxon>
        <taxon>Ascomycota</taxon>
        <taxon>Pezizomycotina</taxon>
        <taxon>Dothideomycetes</taxon>
        <taxon>Pleosporomycetidae</taxon>
        <taxon>Pleosporales</taxon>
        <taxon>Pleosporineae</taxon>
        <taxon>Phaeosphaeriaceae</taxon>
        <taxon>Parastagonospora</taxon>
    </lineage>
</organism>
<dbReference type="Proteomes" id="UP000663193">
    <property type="component" value="Chromosome 2"/>
</dbReference>
<dbReference type="PANTHER" id="PTHR12452:SF0">
    <property type="entry name" value="THIOREDOXIN DOMAIN-CONTAINING PROTEIN 17"/>
    <property type="match status" value="1"/>
</dbReference>
<reference evidence="4" key="1">
    <citation type="journal article" date="2021" name="BMC Genomics">
        <title>Chromosome-level genome assembly and manually-curated proteome of model necrotroph Parastagonospora nodorum Sn15 reveals a genome-wide trove of candidate effector homologs, and redundancy of virulence-related functions within an accessory chromosome.</title>
        <authorList>
            <person name="Bertazzoni S."/>
            <person name="Jones D.A.B."/>
            <person name="Phan H.T."/>
            <person name="Tan K.-C."/>
            <person name="Hane J.K."/>
        </authorList>
    </citation>
    <scope>NUCLEOTIDE SEQUENCE [LARGE SCALE GENOMIC DNA]</scope>
    <source>
        <strain evidence="4">SN15 / ATCC MYA-4574 / FGSC 10173)</strain>
    </source>
</reference>
<proteinExistence type="inferred from homology"/>
<dbReference type="AlphaFoldDB" id="A0A7U2HWA9"/>
<gene>
    <name evidence="3" type="ORF">JI435_078960</name>
</gene>
<evidence type="ECO:0000313" key="4">
    <source>
        <dbReference type="Proteomes" id="UP000663193"/>
    </source>
</evidence>
<dbReference type="InterPro" id="IPR036249">
    <property type="entry name" value="Thioredoxin-like_sf"/>
</dbReference>
<feature type="domain" description="Thioredoxin" evidence="2">
    <location>
        <begin position="25"/>
        <end position="125"/>
    </location>
</feature>
<dbReference type="Gene3D" id="3.40.30.10">
    <property type="entry name" value="Glutaredoxin"/>
    <property type="match status" value="1"/>
</dbReference>
<dbReference type="GO" id="GO:0047134">
    <property type="term" value="F:protein-disulfide reductase [NAD(P)H] activity"/>
    <property type="evidence" value="ECO:0007669"/>
    <property type="project" value="InterPro"/>
</dbReference>
<evidence type="ECO:0000256" key="1">
    <source>
        <dbReference type="ARBA" id="ARBA00008987"/>
    </source>
</evidence>
<dbReference type="KEGG" id="pno:SNOG_07896"/>
<dbReference type="FunFam" id="3.40.30.10:FF:000304">
    <property type="entry name" value="Unplaced genomic scaffold supercont1.12, whole genome shotgun sequence"/>
    <property type="match status" value="1"/>
</dbReference>
<evidence type="ECO:0000313" key="3">
    <source>
        <dbReference type="EMBL" id="QRC93058.1"/>
    </source>
</evidence>
<accession>A0A7U2HWA9</accession>
<dbReference type="Pfam" id="PF06110">
    <property type="entry name" value="TXD17-like_Trx"/>
    <property type="match status" value="1"/>
</dbReference>
<sequence>MPIQDNFQIPSSAQELPVPDGPAAKLFVCFISSTDPVTKQPWCPDVRAALPRLDAAFSSEDAPNLAYVHVGQKPEWKEMDNLYRKTWGVNAIPALVRYQRINGVVKETGRLVEAEIMDEEKVLSLVSESGWL</sequence>
<dbReference type="InterPro" id="IPR045108">
    <property type="entry name" value="TXNDC17-like"/>
</dbReference>
<dbReference type="RefSeq" id="XP_001798222.1">
    <property type="nucleotide sequence ID" value="XM_001798170.1"/>
</dbReference>
<dbReference type="VEuPathDB" id="FungiDB:JI435_078960"/>
<dbReference type="PANTHER" id="PTHR12452">
    <property type="entry name" value="42-9-9 PROTEIN-RELATED"/>
    <property type="match status" value="1"/>
</dbReference>
<dbReference type="OrthoDB" id="78947at2759"/>
<protein>
    <recommendedName>
        <fullName evidence="2">Thioredoxin domain-containing protein</fullName>
    </recommendedName>
</protein>
<keyword evidence="4" id="KW-1185">Reference proteome</keyword>
<evidence type="ECO:0000259" key="2">
    <source>
        <dbReference type="Pfam" id="PF06110"/>
    </source>
</evidence>
<dbReference type="EMBL" id="CP069024">
    <property type="protein sequence ID" value="QRC93058.1"/>
    <property type="molecule type" value="Genomic_DNA"/>
</dbReference>
<dbReference type="OMA" id="MPLITDF"/>
<comment type="similarity">
    <text evidence="1">Belongs to the thioredoxin family.</text>
</comment>